<keyword evidence="4" id="KW-1185">Reference proteome</keyword>
<dbReference type="Gene3D" id="2.40.50.120">
    <property type="match status" value="1"/>
</dbReference>
<dbReference type="InterPro" id="IPR008993">
    <property type="entry name" value="TIMP-like_OB-fold"/>
</dbReference>
<evidence type="ECO:0000313" key="3">
    <source>
        <dbReference type="EMBL" id="SHG92724.1"/>
    </source>
</evidence>
<evidence type="ECO:0008006" key="5">
    <source>
        <dbReference type="Google" id="ProtNLM"/>
    </source>
</evidence>
<dbReference type="AlphaFoldDB" id="A0A1M5NSX8"/>
<evidence type="ECO:0000313" key="4">
    <source>
        <dbReference type="Proteomes" id="UP000183988"/>
    </source>
</evidence>
<keyword evidence="1" id="KW-0812">Transmembrane</keyword>
<protein>
    <recommendedName>
        <fullName evidence="5">Tissue inhibitor of metalloproteinase</fullName>
    </recommendedName>
</protein>
<dbReference type="SUPFAM" id="SSF50242">
    <property type="entry name" value="TIMP-like"/>
    <property type="match status" value="1"/>
</dbReference>
<sequence length="186" mass="20752">MRIKLFVILIIILSTILINPLPSHACDCAVEQSVNDEYDQSFAVFKGEVLKIKEDNSTKDVVIEVEEIWKGIDESQIIIRTGLGGGDCGVNFQEGHDYLVYARNTKLYGSEYLQTNSCDRTDRLSGAEEDIAILGIGEPPGKQVDLINENNKMISPSMLIWIGLIAGGILTMIIFFFWKGLRKLPN</sequence>
<name>A0A1M5NSX8_9BACI</name>
<feature type="chain" id="PRO_5012251702" description="Tissue inhibitor of metalloproteinase" evidence="2">
    <location>
        <begin position="26"/>
        <end position="186"/>
    </location>
</feature>
<gene>
    <name evidence="3" type="ORF">SAMN05216225_10891</name>
</gene>
<keyword evidence="1" id="KW-0472">Membrane</keyword>
<accession>A0A1M5NSX8</accession>
<evidence type="ECO:0000256" key="1">
    <source>
        <dbReference type="SAM" id="Phobius"/>
    </source>
</evidence>
<dbReference type="OrthoDB" id="8221747at2"/>
<dbReference type="STRING" id="930117.SAMN05216225_10891"/>
<proteinExistence type="predicted"/>
<keyword evidence="1" id="KW-1133">Transmembrane helix</keyword>
<organism evidence="3 4">
    <name type="scientific">Ornithinibacillus halophilus</name>
    <dbReference type="NCBI Taxonomy" id="930117"/>
    <lineage>
        <taxon>Bacteria</taxon>
        <taxon>Bacillati</taxon>
        <taxon>Bacillota</taxon>
        <taxon>Bacilli</taxon>
        <taxon>Bacillales</taxon>
        <taxon>Bacillaceae</taxon>
        <taxon>Ornithinibacillus</taxon>
    </lineage>
</organism>
<dbReference type="Proteomes" id="UP000183988">
    <property type="component" value="Unassembled WGS sequence"/>
</dbReference>
<evidence type="ECO:0000256" key="2">
    <source>
        <dbReference type="SAM" id="SignalP"/>
    </source>
</evidence>
<dbReference type="EMBL" id="FQVW01000089">
    <property type="protein sequence ID" value="SHG92724.1"/>
    <property type="molecule type" value="Genomic_DNA"/>
</dbReference>
<dbReference type="RefSeq" id="WP_072892127.1">
    <property type="nucleotide sequence ID" value="NZ_FQVW01000089.1"/>
</dbReference>
<reference evidence="3 4" key="1">
    <citation type="submission" date="2016-11" db="EMBL/GenBank/DDBJ databases">
        <authorList>
            <person name="Jaros S."/>
            <person name="Januszkiewicz K."/>
            <person name="Wedrychowicz H."/>
        </authorList>
    </citation>
    <scope>NUCLEOTIDE SEQUENCE [LARGE SCALE GENOMIC DNA]</scope>
    <source>
        <strain evidence="3 4">IBRC-M 10683</strain>
    </source>
</reference>
<feature type="signal peptide" evidence="2">
    <location>
        <begin position="1"/>
        <end position="25"/>
    </location>
</feature>
<keyword evidence="2" id="KW-0732">Signal</keyword>
<feature type="transmembrane region" description="Helical" evidence="1">
    <location>
        <begin position="158"/>
        <end position="178"/>
    </location>
</feature>